<evidence type="ECO:0000259" key="2">
    <source>
        <dbReference type="SMART" id="SM00867"/>
    </source>
</evidence>
<dbReference type="InterPro" id="IPR007372">
    <property type="entry name" value="Lipid/polyisoprenoid-bd_YceI"/>
</dbReference>
<dbReference type="EMBL" id="LAQT01000002">
    <property type="protein sequence ID" value="KPC54690.1"/>
    <property type="molecule type" value="Genomic_DNA"/>
</dbReference>
<dbReference type="SUPFAM" id="SSF101874">
    <property type="entry name" value="YceI-like"/>
    <property type="match status" value="1"/>
</dbReference>
<keyword evidence="1" id="KW-0732">Signal</keyword>
<comment type="caution">
    <text evidence="3">The sequence shown here is derived from an EMBL/GenBank/DDBJ whole genome shotgun (WGS) entry which is preliminary data.</text>
</comment>
<reference evidence="3 4" key="1">
    <citation type="submission" date="2015-07" db="EMBL/GenBank/DDBJ databases">
        <title>Draft genome sequence of the Amantichitinum ursilacus IGB-41, a new chitin-degrading bacterium.</title>
        <authorList>
            <person name="Kirstahler P."/>
            <person name="Guenther M."/>
            <person name="Grumaz C."/>
            <person name="Rupp S."/>
            <person name="Zibek S."/>
            <person name="Sohn K."/>
        </authorList>
    </citation>
    <scope>NUCLEOTIDE SEQUENCE [LARGE SCALE GENOMIC DNA]</scope>
    <source>
        <strain evidence="3 4">IGB-41</strain>
    </source>
</reference>
<dbReference type="InterPro" id="IPR036761">
    <property type="entry name" value="TTHA0802/YceI-like_sf"/>
</dbReference>
<proteinExistence type="predicted"/>
<feature type="domain" description="Lipid/polyisoprenoid-binding YceI-like" evidence="2">
    <location>
        <begin position="25"/>
        <end position="185"/>
    </location>
</feature>
<feature type="signal peptide" evidence="1">
    <location>
        <begin position="1"/>
        <end position="24"/>
    </location>
</feature>
<dbReference type="RefSeq" id="WP_053936471.1">
    <property type="nucleotide sequence ID" value="NZ_LAQT01000002.1"/>
</dbReference>
<feature type="chain" id="PRO_5005849776" description="Lipid/polyisoprenoid-binding YceI-like domain-containing protein" evidence="1">
    <location>
        <begin position="25"/>
        <end position="189"/>
    </location>
</feature>
<gene>
    <name evidence="3" type="ORF">WG78_03925</name>
</gene>
<organism evidence="3 4">
    <name type="scientific">Amantichitinum ursilacus</name>
    <dbReference type="NCBI Taxonomy" id="857265"/>
    <lineage>
        <taxon>Bacteria</taxon>
        <taxon>Pseudomonadati</taxon>
        <taxon>Pseudomonadota</taxon>
        <taxon>Betaproteobacteria</taxon>
        <taxon>Neisseriales</taxon>
        <taxon>Chitinibacteraceae</taxon>
        <taxon>Amantichitinum</taxon>
    </lineage>
</organism>
<dbReference type="Gene3D" id="2.40.128.110">
    <property type="entry name" value="Lipid/polyisoprenoid-binding, YceI-like"/>
    <property type="match status" value="1"/>
</dbReference>
<evidence type="ECO:0000313" key="4">
    <source>
        <dbReference type="Proteomes" id="UP000037939"/>
    </source>
</evidence>
<evidence type="ECO:0000256" key="1">
    <source>
        <dbReference type="SAM" id="SignalP"/>
    </source>
</evidence>
<dbReference type="Proteomes" id="UP000037939">
    <property type="component" value="Unassembled WGS sequence"/>
</dbReference>
<dbReference type="AlphaFoldDB" id="A0A0N0GQI9"/>
<accession>A0A0N0GQI9</accession>
<keyword evidence="4" id="KW-1185">Reference proteome</keyword>
<dbReference type="OrthoDB" id="1247465at2"/>
<protein>
    <recommendedName>
        <fullName evidence="2">Lipid/polyisoprenoid-binding YceI-like domain-containing protein</fullName>
    </recommendedName>
</protein>
<sequence length="189" mass="19757">MKTRNVAALLATAGLMFAAVPALAAQTLVPAQSKIGFAFKQMNVPVEGSFKRFDAKVDFDPAKPEKTQANITVDLTSIDVGSADGNKTTQGKDWFNTSATPKATFVASSVKAVGGGKFEAKGKLTIKGITRDVTATLTSKADGANTDVEGSFPIQRLQFKIGDGDWADTGTVADEVTVKFKLVLAGKPG</sequence>
<dbReference type="PANTHER" id="PTHR34406:SF1">
    <property type="entry name" value="PROTEIN YCEI"/>
    <property type="match status" value="1"/>
</dbReference>
<dbReference type="SMART" id="SM00867">
    <property type="entry name" value="YceI"/>
    <property type="match status" value="1"/>
</dbReference>
<dbReference type="Pfam" id="PF04264">
    <property type="entry name" value="YceI"/>
    <property type="match status" value="1"/>
</dbReference>
<evidence type="ECO:0000313" key="3">
    <source>
        <dbReference type="EMBL" id="KPC54690.1"/>
    </source>
</evidence>
<dbReference type="STRING" id="857265.WG78_03925"/>
<dbReference type="PANTHER" id="PTHR34406">
    <property type="entry name" value="PROTEIN YCEI"/>
    <property type="match status" value="1"/>
</dbReference>
<name>A0A0N0GQI9_9NEIS</name>